<dbReference type="PATRIC" id="fig|1045004.4.peg.1673"/>
<keyword evidence="1" id="KW-1133">Transmembrane helix</keyword>
<evidence type="ECO:0000256" key="1">
    <source>
        <dbReference type="SAM" id="Phobius"/>
    </source>
</evidence>
<dbReference type="RefSeq" id="WP_007746909.1">
    <property type="nucleotide sequence ID" value="NZ_CM001398.1"/>
</dbReference>
<evidence type="ECO:0000313" key="2">
    <source>
        <dbReference type="EMBL" id="EHN59777.1"/>
    </source>
</evidence>
<keyword evidence="1" id="KW-0812">Transmembrane</keyword>
<dbReference type="PANTHER" id="PTHR40076:SF1">
    <property type="entry name" value="MEMBRANE PROTEIN"/>
    <property type="match status" value="1"/>
</dbReference>
<proteinExistence type="predicted"/>
<evidence type="ECO:0008006" key="4">
    <source>
        <dbReference type="Google" id="ProtNLM"/>
    </source>
</evidence>
<sequence length="227" mass="26057">MERRVLKQEAKTLLNQHFSFFLLLFLPALIFSWLSAGSNVQSPMYIWTNWDSISSLFGILSGFLLTGAMLTAMDSLRKPIEFTESFKKAFRIFENGQYFIGFICISLLQLMFTLLWMLLFIVPGLIKSISYSQAFYIYRDHLDNNDPIGYLEAITESRKLMNGYKADYFVLYLSFILWGMLVLVTLGIASIWVAPYINLTLANFYNHLSGQTGSTKTDENTVLPHEA</sequence>
<reference evidence="2 3" key="1">
    <citation type="journal article" date="2012" name="PLoS ONE">
        <title>Functional divergence in the genus oenococcus as predicted by genome sequencing of the newly-described species, Oenococcus kitaharae.</title>
        <authorList>
            <person name="Borneman A.R."/>
            <person name="McCarthy J.M."/>
            <person name="Chambers P.J."/>
            <person name="Bartowsky E.J."/>
        </authorList>
    </citation>
    <scope>NUCLEOTIDE SEQUENCE [LARGE SCALE GENOMIC DNA]</scope>
    <source>
        <strain evidence="3">DSM17330</strain>
    </source>
</reference>
<dbReference type="EMBL" id="AFVZ01000001">
    <property type="protein sequence ID" value="EHN59777.1"/>
    <property type="molecule type" value="Genomic_DNA"/>
</dbReference>
<dbReference type="AlphaFoldDB" id="G9WGF0"/>
<gene>
    <name evidence="2" type="ORF">OKIT_1702</name>
</gene>
<dbReference type="HOGENOM" id="CLU_045673_2_1_9"/>
<keyword evidence="1" id="KW-0472">Membrane</keyword>
<organism evidence="2 3">
    <name type="scientific">Oenococcus kitaharae DSM 17330</name>
    <dbReference type="NCBI Taxonomy" id="1045004"/>
    <lineage>
        <taxon>Bacteria</taxon>
        <taxon>Bacillati</taxon>
        <taxon>Bacillota</taxon>
        <taxon>Bacilli</taxon>
        <taxon>Lactobacillales</taxon>
        <taxon>Lactobacillaceae</taxon>
        <taxon>Oenococcus</taxon>
    </lineage>
</organism>
<feature type="transmembrane region" description="Helical" evidence="1">
    <location>
        <begin position="98"/>
        <end position="122"/>
    </location>
</feature>
<dbReference type="PANTHER" id="PTHR40076">
    <property type="entry name" value="MEMBRANE PROTEIN-RELATED"/>
    <property type="match status" value="1"/>
</dbReference>
<protein>
    <recommendedName>
        <fullName evidence="4">Integral membrane protein</fullName>
    </recommendedName>
</protein>
<dbReference type="eggNOG" id="COG5523">
    <property type="taxonomic scope" value="Bacteria"/>
</dbReference>
<dbReference type="Pfam" id="PF06161">
    <property type="entry name" value="DUF975"/>
    <property type="match status" value="1"/>
</dbReference>
<dbReference type="InterPro" id="IPR010380">
    <property type="entry name" value="DUF975"/>
</dbReference>
<feature type="transmembrane region" description="Helical" evidence="1">
    <location>
        <begin position="169"/>
        <end position="194"/>
    </location>
</feature>
<comment type="caution">
    <text evidence="2">The sequence shown here is derived from an EMBL/GenBank/DDBJ whole genome shotgun (WGS) entry which is preliminary data.</text>
</comment>
<name>G9WGF0_9LACO</name>
<feature type="transmembrane region" description="Helical" evidence="1">
    <location>
        <begin position="56"/>
        <end position="77"/>
    </location>
</feature>
<dbReference type="OrthoDB" id="9784844at2"/>
<keyword evidence="3" id="KW-1185">Reference proteome</keyword>
<dbReference type="Proteomes" id="UP000004959">
    <property type="component" value="Chromosome"/>
</dbReference>
<feature type="transmembrane region" description="Helical" evidence="1">
    <location>
        <begin position="12"/>
        <end position="36"/>
    </location>
</feature>
<accession>G9WGF0</accession>
<evidence type="ECO:0000313" key="3">
    <source>
        <dbReference type="Proteomes" id="UP000004959"/>
    </source>
</evidence>